<name>A0AA38R1Y8_9PEZI</name>
<evidence type="ECO:0000313" key="15">
    <source>
        <dbReference type="Proteomes" id="UP001174694"/>
    </source>
</evidence>
<evidence type="ECO:0000259" key="13">
    <source>
        <dbReference type="PROSITE" id="PS50235"/>
    </source>
</evidence>
<dbReference type="GO" id="GO:0004535">
    <property type="term" value="F:poly(A)-specific ribonuclease activity"/>
    <property type="evidence" value="ECO:0007669"/>
    <property type="project" value="UniProtKB-UniRule"/>
</dbReference>
<dbReference type="InterPro" id="IPR011047">
    <property type="entry name" value="Quinoprotein_ADH-like_sf"/>
</dbReference>
<dbReference type="Pfam" id="PF13423">
    <property type="entry name" value="UCH_1"/>
    <property type="match status" value="1"/>
</dbReference>
<comment type="similarity">
    <text evidence="11">Belongs to the peptidase C19 family. PAN2 subfamily.</text>
</comment>
<feature type="region of interest" description="Disordered" evidence="12">
    <location>
        <begin position="1082"/>
        <end position="1142"/>
    </location>
</feature>
<dbReference type="InterPro" id="IPR050785">
    <property type="entry name" value="PAN2-PAN3_catalytic_subunit"/>
</dbReference>
<dbReference type="GO" id="GO:0003676">
    <property type="term" value="F:nucleic acid binding"/>
    <property type="evidence" value="ECO:0007669"/>
    <property type="project" value="InterPro"/>
</dbReference>
<dbReference type="EC" id="3.1.13.4" evidence="11"/>
<dbReference type="PROSITE" id="PS50235">
    <property type="entry name" value="USP_3"/>
    <property type="match status" value="1"/>
</dbReference>
<evidence type="ECO:0000313" key="14">
    <source>
        <dbReference type="EMBL" id="KAJ9133040.1"/>
    </source>
</evidence>
<dbReference type="SMART" id="SM00479">
    <property type="entry name" value="EXOIII"/>
    <property type="match status" value="1"/>
</dbReference>
<comment type="function">
    <text evidence="11">Catalytic subunit of the poly(A)-nuclease (PAN) deadenylation complex, one of two cytoplasmic mRNA deadenylases involved in mRNA turnover. PAN specifically shortens poly(A) tails of RNA and the activity is stimulated by poly(A)-binding protein PAB1. PAN deadenylation is followed by rapid degradation of the shortened mRNA tails by the CCR4-NOT complex. Deadenylated mRNAs are then degraded by two alternative mechanisms, namely exosome-mediated 3'-5' exonucleolytic degradation, or deadenlyation-dependent mRNA decaping and subsequent 5'-3' exonucleolytic degradation by XRN1. May also be involved in post-transcriptional maturation of mRNA poly(A) tails.</text>
</comment>
<dbReference type="GO" id="GO:0006397">
    <property type="term" value="P:mRNA processing"/>
    <property type="evidence" value="ECO:0007669"/>
    <property type="project" value="UniProtKB-KW"/>
</dbReference>
<keyword evidence="6 11" id="KW-0540">Nuclease</keyword>
<dbReference type="InterPro" id="IPR036397">
    <property type="entry name" value="RNaseH_sf"/>
</dbReference>
<dbReference type="CDD" id="cd02672">
    <property type="entry name" value="Peptidase_C19P"/>
    <property type="match status" value="1"/>
</dbReference>
<dbReference type="GO" id="GO:0046872">
    <property type="term" value="F:metal ion binding"/>
    <property type="evidence" value="ECO:0007669"/>
    <property type="project" value="UniProtKB-KW"/>
</dbReference>
<comment type="catalytic activity">
    <reaction evidence="1 11">
        <text>Exonucleolytic cleavage of poly(A) to 5'-AMP.</text>
        <dbReference type="EC" id="3.1.13.4"/>
    </reaction>
</comment>
<dbReference type="InterPro" id="IPR012337">
    <property type="entry name" value="RNaseH-like_sf"/>
</dbReference>
<dbReference type="PANTHER" id="PTHR15728:SF0">
    <property type="entry name" value="PAN2-PAN3 DEADENYLATION COMPLEX CATALYTIC SUBUNIT PAN2"/>
    <property type="match status" value="1"/>
</dbReference>
<evidence type="ECO:0000256" key="1">
    <source>
        <dbReference type="ARBA" id="ARBA00001663"/>
    </source>
</evidence>
<comment type="subcellular location">
    <subcellularLocation>
        <location evidence="2 11">Cytoplasm</location>
    </subcellularLocation>
</comment>
<dbReference type="GO" id="GO:0000932">
    <property type="term" value="C:P-body"/>
    <property type="evidence" value="ECO:0007669"/>
    <property type="project" value="TreeGrafter"/>
</dbReference>
<accession>A0AA38R1Y8</accession>
<evidence type="ECO:0000256" key="3">
    <source>
        <dbReference type="ARBA" id="ARBA00022490"/>
    </source>
</evidence>
<dbReference type="InterPro" id="IPR030843">
    <property type="entry name" value="PAN2"/>
</dbReference>
<keyword evidence="7 11" id="KW-0479">Metal-binding</keyword>
<dbReference type="SUPFAM" id="SSF50998">
    <property type="entry name" value="Quinoprotein alcohol dehydrogenase-like"/>
    <property type="match status" value="1"/>
</dbReference>
<evidence type="ECO:0000256" key="8">
    <source>
        <dbReference type="ARBA" id="ARBA00022737"/>
    </source>
</evidence>
<keyword evidence="9 11" id="KW-0378">Hydrolase</keyword>
<dbReference type="SUPFAM" id="SSF54001">
    <property type="entry name" value="Cysteine proteinases"/>
    <property type="match status" value="1"/>
</dbReference>
<keyword evidence="3 11" id="KW-0963">Cytoplasm</keyword>
<dbReference type="EMBL" id="JANBVO010000053">
    <property type="protein sequence ID" value="KAJ9133040.1"/>
    <property type="molecule type" value="Genomic_DNA"/>
</dbReference>
<keyword evidence="10 11" id="KW-0269">Exonuclease</keyword>
<evidence type="ECO:0000256" key="5">
    <source>
        <dbReference type="ARBA" id="ARBA00022664"/>
    </source>
</evidence>
<evidence type="ECO:0000256" key="12">
    <source>
        <dbReference type="SAM" id="MobiDB-lite"/>
    </source>
</evidence>
<dbReference type="CDD" id="cd06143">
    <property type="entry name" value="PAN2_exo"/>
    <property type="match status" value="1"/>
</dbReference>
<dbReference type="PANTHER" id="PTHR15728">
    <property type="entry name" value="DEADENYLATION COMPLEX CATALYTIC SUBUNIT PAN2"/>
    <property type="match status" value="1"/>
</dbReference>
<dbReference type="Gene3D" id="3.30.420.10">
    <property type="entry name" value="Ribonuclease H-like superfamily/Ribonuclease H"/>
    <property type="match status" value="1"/>
</dbReference>
<evidence type="ECO:0000256" key="10">
    <source>
        <dbReference type="ARBA" id="ARBA00022839"/>
    </source>
</evidence>
<comment type="caution">
    <text evidence="14">The sequence shown here is derived from an EMBL/GenBank/DDBJ whole genome shotgun (WGS) entry which is preliminary data.</text>
</comment>
<dbReference type="SUPFAM" id="SSF53098">
    <property type="entry name" value="Ribonuclease H-like"/>
    <property type="match status" value="1"/>
</dbReference>
<dbReference type="InterPro" id="IPR028881">
    <property type="entry name" value="PAN2_UCH_dom"/>
</dbReference>
<feature type="binding site" evidence="11">
    <location>
        <position position="889"/>
    </location>
    <ligand>
        <name>a divalent metal cation</name>
        <dbReference type="ChEBI" id="CHEBI:60240"/>
        <note>catalytic</note>
    </ligand>
</feature>
<dbReference type="Pfam" id="PF20770">
    <property type="entry name" value="PAN2_N"/>
    <property type="match status" value="1"/>
</dbReference>
<keyword evidence="15" id="KW-1185">Reference proteome</keyword>
<dbReference type="HAMAP" id="MF_03182">
    <property type="entry name" value="PAN2"/>
    <property type="match status" value="1"/>
</dbReference>
<comment type="subunit">
    <text evidence="11">Forms a heterotrimer with an asymmetric homodimer of the regulatory subunit PAN3 to form the poly(A)-nuclease (PAN) deadenylation complex.</text>
</comment>
<comment type="domain">
    <text evidence="11">The linker, or PAN3 interaction domain (PID), between the WD40 repeats and the pseudo-UCH domain mediates interaction with PAN3.</text>
</comment>
<dbReference type="AlphaFoldDB" id="A0AA38R1Y8"/>
<comment type="activity regulation">
    <text evidence="11">Positively regulated by the regulatory subunit PAN3.</text>
</comment>
<dbReference type="FunFam" id="2.130.10.10:FF:000459">
    <property type="entry name" value="PAN2-PAN3 deadenylation complex catalytic subunit PAN2"/>
    <property type="match status" value="1"/>
</dbReference>
<feature type="binding site" evidence="11">
    <location>
        <position position="887"/>
    </location>
    <ligand>
        <name>a divalent metal cation</name>
        <dbReference type="ChEBI" id="CHEBI:60240"/>
        <note>catalytic</note>
    </ligand>
</feature>
<feature type="compositionally biased region" description="Basic and acidic residues" evidence="12">
    <location>
        <begin position="1082"/>
        <end position="1099"/>
    </location>
</feature>
<proteinExistence type="inferred from homology"/>
<feature type="compositionally biased region" description="Pro residues" evidence="12">
    <location>
        <begin position="1101"/>
        <end position="1111"/>
    </location>
</feature>
<dbReference type="InterPro" id="IPR038765">
    <property type="entry name" value="Papain-like_cys_pep_sf"/>
</dbReference>
<evidence type="ECO:0000256" key="11">
    <source>
        <dbReference type="HAMAP-Rule" id="MF_03182"/>
    </source>
</evidence>
<feature type="domain" description="USP" evidence="13">
    <location>
        <begin position="497"/>
        <end position="836"/>
    </location>
</feature>
<dbReference type="GO" id="GO:0031251">
    <property type="term" value="C:PAN complex"/>
    <property type="evidence" value="ECO:0007669"/>
    <property type="project" value="UniProtKB-UniRule"/>
</dbReference>
<gene>
    <name evidence="11" type="primary">PAN2</name>
    <name evidence="14" type="ORF">NKR23_g11008</name>
</gene>
<evidence type="ECO:0000256" key="7">
    <source>
        <dbReference type="ARBA" id="ARBA00022723"/>
    </source>
</evidence>
<evidence type="ECO:0000256" key="2">
    <source>
        <dbReference type="ARBA" id="ARBA00004496"/>
    </source>
</evidence>
<dbReference type="Gene3D" id="3.90.70.10">
    <property type="entry name" value="Cysteine proteinases"/>
    <property type="match status" value="1"/>
</dbReference>
<evidence type="ECO:0000256" key="4">
    <source>
        <dbReference type="ARBA" id="ARBA00022574"/>
    </source>
</evidence>
<dbReference type="Pfam" id="PF00929">
    <property type="entry name" value="RNase_T"/>
    <property type="match status" value="1"/>
</dbReference>
<feature type="binding site" evidence="11">
    <location>
        <position position="996"/>
    </location>
    <ligand>
        <name>a divalent metal cation</name>
        <dbReference type="ChEBI" id="CHEBI:60240"/>
        <note>catalytic</note>
    </ligand>
</feature>
<protein>
    <recommendedName>
        <fullName evidence="11">PAN2-PAN3 deadenylation complex catalytic subunit PAN2</fullName>
        <ecNumber evidence="11">3.1.13.4</ecNumber>
    </recommendedName>
    <alternativeName>
        <fullName evidence="11">PAB1P-dependent poly(A)-specific ribonuclease</fullName>
    </alternativeName>
    <alternativeName>
        <fullName evidence="11">Poly(A)-nuclease deadenylation complex subunit 2</fullName>
        <shortName evidence="11">PAN deadenylation complex subunit 2</shortName>
    </alternativeName>
</protein>
<dbReference type="GO" id="GO:0000289">
    <property type="term" value="P:nuclear-transcribed mRNA poly(A) tail shortening"/>
    <property type="evidence" value="ECO:0007669"/>
    <property type="project" value="UniProtKB-UniRule"/>
</dbReference>
<evidence type="ECO:0000256" key="6">
    <source>
        <dbReference type="ARBA" id="ARBA00022722"/>
    </source>
</evidence>
<keyword evidence="5 11" id="KW-0507">mRNA processing</keyword>
<dbReference type="Gene3D" id="2.130.10.10">
    <property type="entry name" value="YVTN repeat-like/Quinoprotein amine dehydrogenase"/>
    <property type="match status" value="1"/>
</dbReference>
<dbReference type="FunFam" id="3.30.420.10:FF:000028">
    <property type="entry name" value="PAN2-PAN3 deadenylation complex catalytic subunit PAN2"/>
    <property type="match status" value="1"/>
</dbReference>
<comment type="caution">
    <text evidence="11">Lacks conserved residue(s) required for the propagation of feature annotation.</text>
</comment>
<keyword evidence="4" id="KW-0853">WD repeat</keyword>
<reference evidence="14" key="1">
    <citation type="submission" date="2022-07" db="EMBL/GenBank/DDBJ databases">
        <title>Fungi with potential for degradation of polypropylene.</title>
        <authorList>
            <person name="Gostincar C."/>
        </authorList>
    </citation>
    <scope>NUCLEOTIDE SEQUENCE</scope>
    <source>
        <strain evidence="14">EXF-13308</strain>
    </source>
</reference>
<comment type="cofactor">
    <cofactor evidence="11">
        <name>a divalent metal cation</name>
        <dbReference type="ChEBI" id="CHEBI:60240"/>
    </cofactor>
    <text evidence="11">Binds 2 metal cations per subunit in the catalytic exonuclease domain.</text>
</comment>
<feature type="binding site" evidence="11">
    <location>
        <position position="1049"/>
    </location>
    <ligand>
        <name>a divalent metal cation</name>
        <dbReference type="ChEBI" id="CHEBI:60240"/>
        <note>catalytic</note>
    </ligand>
</feature>
<dbReference type="InterPro" id="IPR048841">
    <property type="entry name" value="PAN2_N"/>
</dbReference>
<dbReference type="Proteomes" id="UP001174694">
    <property type="component" value="Unassembled WGS sequence"/>
</dbReference>
<evidence type="ECO:0000256" key="9">
    <source>
        <dbReference type="ARBA" id="ARBA00022801"/>
    </source>
</evidence>
<keyword evidence="8" id="KW-0677">Repeat</keyword>
<dbReference type="InterPro" id="IPR015943">
    <property type="entry name" value="WD40/YVTN_repeat-like_dom_sf"/>
</dbReference>
<comment type="domain">
    <text evidence="11">Contains a pseudo-UCH domain. This ubiquitin C-terminal hydrolase (UCH)-like or ubiquitin specific protease (USP)-like domain is predicted to be catalytically inactive because it lacks the active site catalytic triad characteristic of thiol proteases, with residues at the equivalent structural positions that are incompatible with catalysis, and it cannot bind ubiquitin. It functions as a structural scaffold for intra- and intermolecular interactions in the complex.</text>
</comment>
<organism evidence="14 15">
    <name type="scientific">Pleurostoma richardsiae</name>
    <dbReference type="NCBI Taxonomy" id="41990"/>
    <lineage>
        <taxon>Eukaryota</taxon>
        <taxon>Fungi</taxon>
        <taxon>Dikarya</taxon>
        <taxon>Ascomycota</taxon>
        <taxon>Pezizomycotina</taxon>
        <taxon>Sordariomycetes</taxon>
        <taxon>Sordariomycetidae</taxon>
        <taxon>Calosphaeriales</taxon>
        <taxon>Pleurostomataceae</taxon>
        <taxon>Pleurostoma</taxon>
    </lineage>
</organism>
<sequence length="1142" mass="127681">MDADWDEVARVLLPPPGGLAVPHALSTPVSTLGFDTSQELLWAGNEYGRVTSFYGTELQRYTSFKAHPAADGPVRQLLFNDKGVIALGAKGVHMAMRRGPPIWHITHEDMTDLRCMSYTSKATSEILVAGLQDTMFVIDVNKGEIVKQLLTSDHYIIMKISRYICAATKEGSVNILDPTKFNIIRKWQAHSAYINDMDVQQDFVVTCGASYKQQAAQTYMLDPYVNVFDLKNMNMMSPIPFPPLAAYVRMHPRMVTTGIVVSQTGQMHVVDLMNPNTSNVRQANVLSFVTMIEIAPSGEAIALADTECYMHLWGSPSKVHFAEFPNPVEFPEAEEEPQANNDWTPDTPLNTIGMPHYRETLLSAWPSNLISDVGAPPVRYDPAYLASLQSTEFGFYGRNSRGLRRNQVEDTRINDKALNSLQAPKFLSEKARESAIASSSRTTPEVKVEELADNLASTEVESLKPDVPALYRNVEIKYSKFGVDDFDFGFFNKTRYAGLENHIANSYANSLLQVMHFTPMIRNLALQHAATACISEQCLLCELGYLSDMLQKAEGSTCQATNMLKTLSHHPQAAPLGLLEEDARSTSLGNMMQQLTRFLLDRMAHDFRSMSPSSNSMEQALATSAVTSIRCMNCRSETTRPGSTYVNELMYPTSKNSSRGGRATKTTFSQVLKASVERETTTKGWCNRCNRYQSLATRKTIHSVPAVLTLNAQVASAEQRMLWATPGWLPEEIGIIVDQGQFFCYEGEDLKLHLQRGIHNIRVYSLIGLSVNIEGTQPQKPHLVGMINVGHAEPTAPAESQWHLFNDFSVRPVSSREALTFNASWKIPSVVVFQLKAANNQLDSEWKNKLDTSILYMDTKPNSEEKTYRPLDPATERPGPDSIVALDTEFVAVKQPEIEVNADGERETIRPMTYALARVSVVRGQGEDEGLPFIDDYISIKEPISDYLTLYSGIKHDDLDPRVSRHNLVSLKIAYKKLWVLLNLGCKFLGHGLKQDFRVINVQVPQTQIIDTINLFFLQSRLRRLSLAFLAWYLLKEDIQLETHDSIEDARTALKLYRKYLEFEDAGILETMLQDIYRAGRETNYKPPRKDDQPVRRTDTPPIPEGGPAPSTPSRGVGGLGQPSTPFGAAKMFTPGKGSPFR</sequence>
<dbReference type="InterPro" id="IPR013520">
    <property type="entry name" value="Ribonucl_H"/>
</dbReference>
<dbReference type="InterPro" id="IPR028889">
    <property type="entry name" value="USP"/>
</dbReference>